<name>A0ABS0A316_9FLAO</name>
<reference evidence="1 2" key="1">
    <citation type="submission" date="2020-11" db="EMBL/GenBank/DDBJ databases">
        <title>P. mediterranea TC4 genome.</title>
        <authorList>
            <person name="Molmeret M."/>
        </authorList>
    </citation>
    <scope>NUCLEOTIDE SEQUENCE [LARGE SCALE GENOMIC DNA]</scope>
    <source>
        <strain evidence="1 2">TC4</strain>
    </source>
</reference>
<keyword evidence="2" id="KW-1185">Reference proteome</keyword>
<organism evidence="1 2">
    <name type="scientific">Nonlabens mediterrranea</name>
    <dbReference type="NCBI Taxonomy" id="1419947"/>
    <lineage>
        <taxon>Bacteria</taxon>
        <taxon>Pseudomonadati</taxon>
        <taxon>Bacteroidota</taxon>
        <taxon>Flavobacteriia</taxon>
        <taxon>Flavobacteriales</taxon>
        <taxon>Flavobacteriaceae</taxon>
        <taxon>Nonlabens</taxon>
    </lineage>
</organism>
<gene>
    <name evidence="1" type="ORF">FNJ87_00950</name>
</gene>
<accession>A0ABS0A316</accession>
<protein>
    <recommendedName>
        <fullName evidence="3">Secretion system C-terminal sorting domain-containing protein</fullName>
    </recommendedName>
</protein>
<dbReference type="Gene3D" id="3.40.50.1820">
    <property type="entry name" value="alpha/beta hydrolase"/>
    <property type="match status" value="1"/>
</dbReference>
<dbReference type="Proteomes" id="UP001194729">
    <property type="component" value="Unassembled WGS sequence"/>
</dbReference>
<dbReference type="EMBL" id="JADKYU010000048">
    <property type="protein sequence ID" value="MBF4982962.1"/>
    <property type="molecule type" value="Genomic_DNA"/>
</dbReference>
<evidence type="ECO:0008006" key="3">
    <source>
        <dbReference type="Google" id="ProtNLM"/>
    </source>
</evidence>
<evidence type="ECO:0000313" key="1">
    <source>
        <dbReference type="EMBL" id="MBF4982962.1"/>
    </source>
</evidence>
<proteinExistence type="predicted"/>
<dbReference type="InterPro" id="IPR029058">
    <property type="entry name" value="AB_hydrolase_fold"/>
</dbReference>
<sequence>MSNIKNQISSVELNANNGAGYQTITIDQYLTLNFYENKVYDLDFKITRTNGTVYYSHSKFQIADPTLESAEKAAIINNDQTQVYIYDETMENGLYRGATLTIRRRPNQTEITRPFIVVEGFDAGHITDPADFGGDRTLRNFLNDINPEADTNLNDLIRNNNRIYDLIYIDWKQGTADMRDNSRVLELALDWINENKVGSEPNVLLGQSMGGVIGRYTLARMEQEDPNFDPNNAAATSPHNVRLFVAHDSPMQGANTPLSLQHFSRHIKMEYVRTPIAYAFGDVIVPVGYDLAQLYSDFLNFFGANTSVLPFVAPNTLLSVQDTKAARQLNYWALRNNSQFQTQEFYNDWQNKLQLYGYPQASRNVAISNGNECSDNHGFAPSDLMVQIDDVDNPDIFGDLLQQITTPFIAGARLDIGLAIIGAIPGATKWRYDFDLRANSELGQQSQIYYGRIRYEKKLYWIGPRVTHNLTSQSFNSPPTALPYSTYAGGYFDINPFECGFEDGNFVCEQNFIIDLPRAAPPINVFQRQYGFIPTVSALDIKKDDGSRVDPEDYLKTFSGGMPQDAGLISEFDNFIVDFLPNNRGNNQTNNADPQNTFNSNNEHISFQARNGIWLADELNANIPGNTFPVLEDCSLACEAENWEIQGPDTFCGTATYSLPEGVMDYNWSFPGVTNSDPLTPNIVSLQEHLNGYQTISATINVPDCNFTRRISKIVYVGVPQNGGTLIEVDPNSLISLSFNNDTTAYCTTTGIRITNWPNFEQVNNLEMRKITGQSDWDGNFRSGRDLTAVINSECNEVFEFEVRVENQCGWSEWEYFSVDITGCPNTCPPTSNSGNIVSENFVISPVPADTVLGIDMVQNPSWTFYTLGCGDSSLDPYGNTNCPTYVGVKLYDFVGNKVKDIPSHPLGSSFDVSTLVAGNYIIHISHAGQLETHQIPIN</sequence>
<comment type="caution">
    <text evidence="1">The sequence shown here is derived from an EMBL/GenBank/DDBJ whole genome shotgun (WGS) entry which is preliminary data.</text>
</comment>
<dbReference type="SUPFAM" id="SSF53474">
    <property type="entry name" value="alpha/beta-Hydrolases"/>
    <property type="match status" value="1"/>
</dbReference>
<evidence type="ECO:0000313" key="2">
    <source>
        <dbReference type="Proteomes" id="UP001194729"/>
    </source>
</evidence>